<evidence type="ECO:0000313" key="1">
    <source>
        <dbReference type="EMBL" id="MET3615273.1"/>
    </source>
</evidence>
<accession>A0ABV2J3S8</accession>
<protein>
    <submittedName>
        <fullName evidence="1">Arc/MetJ-type ribon-helix-helix transcriptional regulator</fullName>
    </submittedName>
</protein>
<comment type="caution">
    <text evidence="1">The sequence shown here is derived from an EMBL/GenBank/DDBJ whole genome shotgun (WGS) entry which is preliminary data.</text>
</comment>
<reference evidence="1 2" key="1">
    <citation type="submission" date="2024-06" db="EMBL/GenBank/DDBJ databases">
        <title>Genomic Encyclopedia of Type Strains, Phase IV (KMG-IV): sequencing the most valuable type-strain genomes for metagenomic binning, comparative biology and taxonomic classification.</title>
        <authorList>
            <person name="Goeker M."/>
        </authorList>
    </citation>
    <scope>NUCLEOTIDE SEQUENCE [LARGE SCALE GENOMIC DNA]</scope>
    <source>
        <strain evidence="1 2">DSM 29780</strain>
    </source>
</reference>
<gene>
    <name evidence="1" type="ORF">ABID16_003616</name>
</gene>
<sequence>MNGDFRSHSDPEDWTNHSREAAIKLLQAAITAGLESGESVDFNVEAFKQQMRQRYFPDVSVRGS</sequence>
<proteinExistence type="predicted"/>
<name>A0ABV2J3S8_9HYPH</name>
<dbReference type="InterPro" id="IPR038296">
    <property type="entry name" value="ParD_sf"/>
</dbReference>
<dbReference type="Gene3D" id="6.10.10.120">
    <property type="entry name" value="Antitoxin ParD1-like"/>
    <property type="match status" value="1"/>
</dbReference>
<dbReference type="Proteomes" id="UP001549047">
    <property type="component" value="Unassembled WGS sequence"/>
</dbReference>
<dbReference type="EMBL" id="JBEPMB010000006">
    <property type="protein sequence ID" value="MET3615273.1"/>
    <property type="molecule type" value="Genomic_DNA"/>
</dbReference>
<keyword evidence="2" id="KW-1185">Reference proteome</keyword>
<dbReference type="RefSeq" id="WP_354557746.1">
    <property type="nucleotide sequence ID" value="NZ_JBEPMB010000006.1"/>
</dbReference>
<organism evidence="1 2">
    <name type="scientific">Rhizobium aquaticum</name>
    <dbReference type="NCBI Taxonomy" id="1549636"/>
    <lineage>
        <taxon>Bacteria</taxon>
        <taxon>Pseudomonadati</taxon>
        <taxon>Pseudomonadota</taxon>
        <taxon>Alphaproteobacteria</taxon>
        <taxon>Hyphomicrobiales</taxon>
        <taxon>Rhizobiaceae</taxon>
        <taxon>Rhizobium/Agrobacterium group</taxon>
        <taxon>Rhizobium</taxon>
    </lineage>
</organism>
<evidence type="ECO:0000313" key="2">
    <source>
        <dbReference type="Proteomes" id="UP001549047"/>
    </source>
</evidence>